<sequence>MNNKTLILLIVVIAAITIGVVSWRTPSSNDEGTPTPTPTVTATPSVTDPFAATPTVTITITTTVTATPTPTVTATATPTPTPTVAGTFEDIRDTDWFYGVTEQTVSGKVYFIDATNKKVIKKGTSVSDSGAQTVFTTDIDGEVGSFAVNGSYLYVATKRDAATSYSKMQRMVLSSGSKATLYNFYSSKYEIAQFAIKKDNDAKSGFYIGLKGVDDKAAPSGMYVKSYAQQWIKTFVGVDKTASILGLAPREDGTQLAGLFLVDTTQTQAYIDL</sequence>
<proteinExistence type="predicted"/>
<accession>A0A2M7W2Y8</accession>
<dbReference type="AlphaFoldDB" id="A0A2M7W2Y8"/>
<protein>
    <submittedName>
        <fullName evidence="2">Uncharacterized protein</fullName>
    </submittedName>
</protein>
<gene>
    <name evidence="2" type="ORF">COX64_00740</name>
</gene>
<evidence type="ECO:0000313" key="3">
    <source>
        <dbReference type="Proteomes" id="UP000228952"/>
    </source>
</evidence>
<evidence type="ECO:0000256" key="1">
    <source>
        <dbReference type="SAM" id="MobiDB-lite"/>
    </source>
</evidence>
<dbReference type="EMBL" id="PFQB01000017">
    <property type="protein sequence ID" value="PJA15433.1"/>
    <property type="molecule type" value="Genomic_DNA"/>
</dbReference>
<feature type="compositionally biased region" description="Low complexity" evidence="1">
    <location>
        <begin position="38"/>
        <end position="48"/>
    </location>
</feature>
<dbReference type="Proteomes" id="UP000228952">
    <property type="component" value="Unassembled WGS sequence"/>
</dbReference>
<comment type="caution">
    <text evidence="2">The sequence shown here is derived from an EMBL/GenBank/DDBJ whole genome shotgun (WGS) entry which is preliminary data.</text>
</comment>
<reference evidence="3" key="1">
    <citation type="submission" date="2017-09" db="EMBL/GenBank/DDBJ databases">
        <title>Depth-based differentiation of microbial function through sediment-hosted aquifers and enrichment of novel symbionts in the deep terrestrial subsurface.</title>
        <authorList>
            <person name="Probst A.J."/>
            <person name="Ladd B."/>
            <person name="Jarett J.K."/>
            <person name="Geller-Mcgrath D.E."/>
            <person name="Sieber C.M.K."/>
            <person name="Emerson J.B."/>
            <person name="Anantharaman K."/>
            <person name="Thomas B.C."/>
            <person name="Malmstrom R."/>
            <person name="Stieglmeier M."/>
            <person name="Klingl A."/>
            <person name="Woyke T."/>
            <person name="Ryan C.M."/>
            <person name="Banfield J.F."/>
        </authorList>
    </citation>
    <scope>NUCLEOTIDE SEQUENCE [LARGE SCALE GENOMIC DNA]</scope>
</reference>
<feature type="region of interest" description="Disordered" evidence="1">
    <location>
        <begin position="24"/>
        <end position="48"/>
    </location>
</feature>
<evidence type="ECO:0000313" key="2">
    <source>
        <dbReference type="EMBL" id="PJA15433.1"/>
    </source>
</evidence>
<organism evidence="2 3">
    <name type="scientific">Candidatus Dojkabacteria bacterium CG_4_10_14_0_2_um_filter_Dojkabacteria_WS6_41_15</name>
    <dbReference type="NCBI Taxonomy" id="2014249"/>
    <lineage>
        <taxon>Bacteria</taxon>
        <taxon>Candidatus Dojkabacteria</taxon>
    </lineage>
</organism>
<name>A0A2M7W2Y8_9BACT</name>